<reference evidence="1" key="1">
    <citation type="submission" date="2020-11" db="EMBL/GenBank/DDBJ databases">
        <authorList>
            <consortium name="DOE Joint Genome Institute"/>
            <person name="Ahrendt S."/>
            <person name="Riley R."/>
            <person name="Andreopoulos W."/>
            <person name="LaButti K."/>
            <person name="Pangilinan J."/>
            <person name="Ruiz-duenas F.J."/>
            <person name="Barrasa J.M."/>
            <person name="Sanchez-Garcia M."/>
            <person name="Camarero S."/>
            <person name="Miyauchi S."/>
            <person name="Serrano A."/>
            <person name="Linde D."/>
            <person name="Babiker R."/>
            <person name="Drula E."/>
            <person name="Ayuso-Fernandez I."/>
            <person name="Pacheco R."/>
            <person name="Padilla G."/>
            <person name="Ferreira P."/>
            <person name="Barriuso J."/>
            <person name="Kellner H."/>
            <person name="Castanera R."/>
            <person name="Alfaro M."/>
            <person name="Ramirez L."/>
            <person name="Pisabarro A.G."/>
            <person name="Kuo A."/>
            <person name="Tritt A."/>
            <person name="Lipzen A."/>
            <person name="He G."/>
            <person name="Yan M."/>
            <person name="Ng V."/>
            <person name="Cullen D."/>
            <person name="Martin F."/>
            <person name="Rosso M.-N."/>
            <person name="Henrissat B."/>
            <person name="Hibbett D."/>
            <person name="Martinez A.T."/>
            <person name="Grigoriev I.V."/>
        </authorList>
    </citation>
    <scope>NUCLEOTIDE SEQUENCE</scope>
    <source>
        <strain evidence="1">AH 44721</strain>
    </source>
</reference>
<organism evidence="1 2">
    <name type="scientific">Gymnopilus junonius</name>
    <name type="common">Spectacular rustgill mushroom</name>
    <name type="synonym">Gymnopilus spectabilis subsp. junonius</name>
    <dbReference type="NCBI Taxonomy" id="109634"/>
    <lineage>
        <taxon>Eukaryota</taxon>
        <taxon>Fungi</taxon>
        <taxon>Dikarya</taxon>
        <taxon>Basidiomycota</taxon>
        <taxon>Agaricomycotina</taxon>
        <taxon>Agaricomycetes</taxon>
        <taxon>Agaricomycetidae</taxon>
        <taxon>Agaricales</taxon>
        <taxon>Agaricineae</taxon>
        <taxon>Hymenogastraceae</taxon>
        <taxon>Gymnopilus</taxon>
    </lineage>
</organism>
<dbReference type="OrthoDB" id="10427503at2759"/>
<dbReference type="AlphaFoldDB" id="A0A9P5TH96"/>
<dbReference type="Proteomes" id="UP000724874">
    <property type="component" value="Unassembled WGS sequence"/>
</dbReference>
<comment type="caution">
    <text evidence="1">The sequence shown here is derived from an EMBL/GenBank/DDBJ whole genome shotgun (WGS) entry which is preliminary data.</text>
</comment>
<sequence>MSLMIHGLGLSDENPTEIMLLRSQSFLAPRSFEDHITLPRDEKWAPLSLPKDGAHLELELTDSISEGRIGLAYSVRIINDSAHLDLPDLCIKLVKPKFSRTLA</sequence>
<proteinExistence type="predicted"/>
<dbReference type="EMBL" id="JADNYJ010000138">
    <property type="protein sequence ID" value="KAF8880706.1"/>
    <property type="molecule type" value="Genomic_DNA"/>
</dbReference>
<protein>
    <submittedName>
        <fullName evidence="1">Uncharacterized protein</fullName>
    </submittedName>
</protein>
<accession>A0A9P5TH96</accession>
<keyword evidence="2" id="KW-1185">Reference proteome</keyword>
<name>A0A9P5TH96_GYMJU</name>
<gene>
    <name evidence="1" type="ORF">CPB84DRAFT_262496</name>
</gene>
<evidence type="ECO:0000313" key="1">
    <source>
        <dbReference type="EMBL" id="KAF8880706.1"/>
    </source>
</evidence>
<evidence type="ECO:0000313" key="2">
    <source>
        <dbReference type="Proteomes" id="UP000724874"/>
    </source>
</evidence>